<evidence type="ECO:0000313" key="1">
    <source>
        <dbReference type="EMBL" id="QPH50644.1"/>
    </source>
</evidence>
<dbReference type="RefSeq" id="WP_196110571.1">
    <property type="nucleotide sequence ID" value="NZ_CP064943.1"/>
</dbReference>
<protein>
    <submittedName>
        <fullName evidence="1">Uncharacterized protein</fullName>
    </submittedName>
</protein>
<evidence type="ECO:0000313" key="2">
    <source>
        <dbReference type="Proteomes" id="UP000594430"/>
    </source>
</evidence>
<name>A0A7S9LAS4_9PSED</name>
<dbReference type="Proteomes" id="UP000594430">
    <property type="component" value="Chromosome"/>
</dbReference>
<organism evidence="1 2">
    <name type="scientific">Pseudomonas fulva</name>
    <dbReference type="NCBI Taxonomy" id="47880"/>
    <lineage>
        <taxon>Bacteria</taxon>
        <taxon>Pseudomonadati</taxon>
        <taxon>Pseudomonadota</taxon>
        <taxon>Gammaproteobacteria</taxon>
        <taxon>Pseudomonadales</taxon>
        <taxon>Pseudomonadaceae</taxon>
        <taxon>Pseudomonas</taxon>
    </lineage>
</organism>
<accession>A0A7S9LAS4</accession>
<dbReference type="AlphaFoldDB" id="A0A7S9LAS4"/>
<gene>
    <name evidence="1" type="ORF">IZU98_08080</name>
</gene>
<reference evidence="1 2" key="1">
    <citation type="submission" date="2020-11" db="EMBL/GenBank/DDBJ databases">
        <title>Pseudomonas fulva producing VIM-24.</title>
        <authorList>
            <person name="Liu S."/>
        </authorList>
    </citation>
    <scope>NUCLEOTIDE SEQUENCE [LARGE SCALE GENOMIC DNA]</scope>
    <source>
        <strain evidence="1 2">ZDHY414</strain>
    </source>
</reference>
<dbReference type="EMBL" id="CP064946">
    <property type="protein sequence ID" value="QPH50644.1"/>
    <property type="molecule type" value="Genomic_DNA"/>
</dbReference>
<proteinExistence type="predicted"/>
<sequence>MSEVTATKDRTGEILPIVRPGKSLGKSALSGSQTFTSTAPDGEAIYVFCKSLIHLAEGPAVTDSDAPIDARGGCYLNANKGKQVSVRLLDGEDAATVWIHEVR</sequence>